<sequence length="196" mass="21895">MSSQSKRISCFLSVQPLCSTLCHCGRVVPRSSRNSNDAPCGSSFHLCRGVKRTLHPRALQPLSGRNRFSSSFSENNSSWRRNKNLLKAAVTEIESQEQLDQELEKAGSKLTIVDFSTTWCGPCKVVAPKYEELSEKYQQVVFLKVIGDKNGETNKIMKSFGIRAVPTFKFMKGKKSIHEVAGARIDALEDGIKSYM</sequence>
<dbReference type="EMBL" id="JANCYU010000013">
    <property type="protein sequence ID" value="KAK4523286.1"/>
    <property type="molecule type" value="Genomic_DNA"/>
</dbReference>
<name>A0AAV9I411_9RHOD</name>
<evidence type="ECO:0000259" key="3">
    <source>
        <dbReference type="PROSITE" id="PS51352"/>
    </source>
</evidence>
<dbReference type="Pfam" id="PF00085">
    <property type="entry name" value="Thioredoxin"/>
    <property type="match status" value="1"/>
</dbReference>
<dbReference type="SUPFAM" id="SSF52833">
    <property type="entry name" value="Thioredoxin-like"/>
    <property type="match status" value="1"/>
</dbReference>
<dbReference type="InterPro" id="IPR017937">
    <property type="entry name" value="Thioredoxin_CS"/>
</dbReference>
<dbReference type="InterPro" id="IPR013766">
    <property type="entry name" value="Thioredoxin_domain"/>
</dbReference>
<gene>
    <name evidence="4" type="ORF">GAYE_PCTG50G1179</name>
</gene>
<accession>A0AAV9I411</accession>
<dbReference type="Gene3D" id="3.40.30.10">
    <property type="entry name" value="Glutaredoxin"/>
    <property type="match status" value="1"/>
</dbReference>
<dbReference type="PROSITE" id="PS00194">
    <property type="entry name" value="THIOREDOXIN_1"/>
    <property type="match status" value="1"/>
</dbReference>
<evidence type="ECO:0000313" key="5">
    <source>
        <dbReference type="Proteomes" id="UP001300502"/>
    </source>
</evidence>
<keyword evidence="5" id="KW-1185">Reference proteome</keyword>
<dbReference type="InterPro" id="IPR036249">
    <property type="entry name" value="Thioredoxin-like_sf"/>
</dbReference>
<feature type="domain" description="Thioredoxin" evidence="3">
    <location>
        <begin position="79"/>
        <end position="196"/>
    </location>
</feature>
<reference evidence="4 5" key="1">
    <citation type="submission" date="2022-07" db="EMBL/GenBank/DDBJ databases">
        <title>Genome-wide signatures of adaptation to extreme environments.</title>
        <authorList>
            <person name="Cho C.H."/>
            <person name="Yoon H.S."/>
        </authorList>
    </citation>
    <scope>NUCLEOTIDE SEQUENCE [LARGE SCALE GENOMIC DNA]</scope>
    <source>
        <strain evidence="4 5">108.79 E11</strain>
    </source>
</reference>
<evidence type="ECO:0000256" key="2">
    <source>
        <dbReference type="ARBA" id="ARBA00023157"/>
    </source>
</evidence>
<comment type="caution">
    <text evidence="4">The sequence shown here is derived from an EMBL/GenBank/DDBJ whole genome shotgun (WGS) entry which is preliminary data.</text>
</comment>
<protein>
    <recommendedName>
        <fullName evidence="3">Thioredoxin domain-containing protein</fullName>
    </recommendedName>
</protein>
<proteinExistence type="predicted"/>
<dbReference type="PRINTS" id="PR00421">
    <property type="entry name" value="THIOREDOXIN"/>
</dbReference>
<dbReference type="AlphaFoldDB" id="A0AAV9I411"/>
<dbReference type="Proteomes" id="UP001300502">
    <property type="component" value="Unassembled WGS sequence"/>
</dbReference>
<dbReference type="CDD" id="cd02947">
    <property type="entry name" value="TRX_family"/>
    <property type="match status" value="1"/>
</dbReference>
<dbReference type="PANTHER" id="PTHR46115">
    <property type="entry name" value="THIOREDOXIN-LIKE PROTEIN 1"/>
    <property type="match status" value="1"/>
</dbReference>
<evidence type="ECO:0000313" key="4">
    <source>
        <dbReference type="EMBL" id="KAK4523286.1"/>
    </source>
</evidence>
<dbReference type="PROSITE" id="PS51352">
    <property type="entry name" value="THIOREDOXIN_2"/>
    <property type="match status" value="1"/>
</dbReference>
<keyword evidence="2" id="KW-1015">Disulfide bond</keyword>
<evidence type="ECO:0000256" key="1">
    <source>
        <dbReference type="ARBA" id="ARBA00003318"/>
    </source>
</evidence>
<organism evidence="4 5">
    <name type="scientific">Galdieria yellowstonensis</name>
    <dbReference type="NCBI Taxonomy" id="3028027"/>
    <lineage>
        <taxon>Eukaryota</taxon>
        <taxon>Rhodophyta</taxon>
        <taxon>Bangiophyceae</taxon>
        <taxon>Galdieriales</taxon>
        <taxon>Galdieriaceae</taxon>
        <taxon>Galdieria</taxon>
    </lineage>
</organism>
<comment type="function">
    <text evidence="1">Participates in various redox reactions through the reversible oxidation of its active center dithiol to a disulfide and catalyzes dithiol-disulfide exchange reactions.</text>
</comment>